<accession>A0AAN4URL1</accession>
<comment type="catalytic activity">
    <reaction evidence="6">
        <text>precorrin-5 + S-adenosyl-L-methionine + H2O = precorrin-6A + acetate + S-adenosyl-L-homocysteine + 2 H(+)</text>
        <dbReference type="Rhea" id="RHEA:18261"/>
        <dbReference type="ChEBI" id="CHEBI:15377"/>
        <dbReference type="ChEBI" id="CHEBI:15378"/>
        <dbReference type="ChEBI" id="CHEBI:30089"/>
        <dbReference type="ChEBI" id="CHEBI:57856"/>
        <dbReference type="ChEBI" id="CHEBI:59789"/>
        <dbReference type="ChEBI" id="CHEBI:77871"/>
        <dbReference type="ChEBI" id="CHEBI:77872"/>
        <dbReference type="EC" id="2.1.1.152"/>
    </reaction>
</comment>
<dbReference type="SUPFAM" id="SSF53790">
    <property type="entry name" value="Tetrapyrrole methylase"/>
    <property type="match status" value="1"/>
</dbReference>
<name>A0AAN4URL1_9RHOB</name>
<dbReference type="InterPro" id="IPR000878">
    <property type="entry name" value="4pyrrol_Mease"/>
</dbReference>
<dbReference type="Proteomes" id="UP000634647">
    <property type="component" value="Unassembled WGS sequence"/>
</dbReference>
<gene>
    <name evidence="8" type="primary">cobF</name>
    <name evidence="8" type="ORF">GCM10008024_20350</name>
    <name evidence="9" type="ORF">SAMN05444006_10988</name>
</gene>
<evidence type="ECO:0000259" key="7">
    <source>
        <dbReference type="Pfam" id="PF00590"/>
    </source>
</evidence>
<keyword evidence="10" id="KW-1185">Reference proteome</keyword>
<evidence type="ECO:0000313" key="9">
    <source>
        <dbReference type="EMBL" id="SDX04844.1"/>
    </source>
</evidence>
<dbReference type="CDD" id="cd11643">
    <property type="entry name" value="Precorrin-6A-synthase"/>
    <property type="match status" value="1"/>
</dbReference>
<dbReference type="PIRSF" id="PIRSF036525">
    <property type="entry name" value="CobF"/>
    <property type="match status" value="1"/>
</dbReference>
<dbReference type="Gene3D" id="3.30.950.10">
    <property type="entry name" value="Methyltransferase, Cobalt-precorrin-4 Transmethylase, Domain 2"/>
    <property type="match status" value="1"/>
</dbReference>
<keyword evidence="3 6" id="KW-0489">Methyltransferase</keyword>
<dbReference type="NCBIfam" id="TIGR02434">
    <property type="entry name" value="CobF"/>
    <property type="match status" value="1"/>
</dbReference>
<sequence>MTTLSLIGIGTGNPEHLTLQAIRALNAADLILIPRKGAAKADLAELRRRICDEVLTAPAPRIAEFDLPRRDAAHPDYRAGVEDWHGAIARVWAGAIAAQSPAPGRVALLVWGDPSLYDSTLRIAARLGHAVEVIPGITAIQALTAAHAIPLNRIGAPVTITTGRRLRDHGWPDGVDSLVVMLDGDCAFQTLDPAGIGIWWGAYLGMAEEITEAGPLAEAAPRIIAARAAARARHGWIMDVYILRRGGDLNEEQEVPTQQ</sequence>
<dbReference type="InterPro" id="IPR014777">
    <property type="entry name" value="4pyrrole_Mease_sub1"/>
</dbReference>
<dbReference type="EMBL" id="FNOB01000009">
    <property type="protein sequence ID" value="SDX04844.1"/>
    <property type="molecule type" value="Genomic_DNA"/>
</dbReference>
<comment type="pathway">
    <text evidence="1">Cofactor biosynthesis; adenosylcobalamin biosynthesis.</text>
</comment>
<keyword evidence="4 6" id="KW-0808">Transferase</keyword>
<dbReference type="EMBL" id="BNAB01000008">
    <property type="protein sequence ID" value="GHE02099.1"/>
    <property type="molecule type" value="Genomic_DNA"/>
</dbReference>
<evidence type="ECO:0000256" key="5">
    <source>
        <dbReference type="ARBA" id="ARBA00022691"/>
    </source>
</evidence>
<evidence type="ECO:0000256" key="6">
    <source>
        <dbReference type="PIRNR" id="PIRNR036525"/>
    </source>
</evidence>
<keyword evidence="5 6" id="KW-0949">S-adenosyl-L-methionine</keyword>
<evidence type="ECO:0000313" key="10">
    <source>
        <dbReference type="Proteomes" id="UP000199541"/>
    </source>
</evidence>
<reference evidence="9 10" key="2">
    <citation type="submission" date="2016-10" db="EMBL/GenBank/DDBJ databases">
        <authorList>
            <person name="Varghese N."/>
            <person name="Submissions S."/>
        </authorList>
    </citation>
    <scope>NUCLEOTIDE SEQUENCE [LARGE SCALE GENOMIC DNA]</scope>
    <source>
        <strain evidence="9 10">DSM 24802</strain>
    </source>
</reference>
<feature type="domain" description="Tetrapyrrole methylase" evidence="7">
    <location>
        <begin position="3"/>
        <end position="219"/>
    </location>
</feature>
<dbReference type="Pfam" id="PF00590">
    <property type="entry name" value="TP_methylase"/>
    <property type="match status" value="1"/>
</dbReference>
<dbReference type="PANTHER" id="PTHR43467">
    <property type="entry name" value="COBALT-PRECORRIN-2 C(20)-METHYLTRANSFERASE"/>
    <property type="match status" value="1"/>
</dbReference>
<dbReference type="InterPro" id="IPR014776">
    <property type="entry name" value="4pyrrole_Mease_sub2"/>
</dbReference>
<comment type="caution">
    <text evidence="8">The sequence shown here is derived from an EMBL/GenBank/DDBJ whole genome shotgun (WGS) entry which is preliminary data.</text>
</comment>
<protein>
    <recommendedName>
        <fullName evidence="6">Precorrin-6A synthase [deacetylating]</fullName>
        <ecNumber evidence="6">2.1.1.152</ecNumber>
    </recommendedName>
</protein>
<dbReference type="AlphaFoldDB" id="A0AAN4URL1"/>
<evidence type="ECO:0000256" key="1">
    <source>
        <dbReference type="ARBA" id="ARBA00004953"/>
    </source>
</evidence>
<reference evidence="8" key="3">
    <citation type="submission" date="2023-06" db="EMBL/GenBank/DDBJ databases">
        <authorList>
            <person name="Sun Q."/>
            <person name="Zhou Y."/>
        </authorList>
    </citation>
    <scope>NUCLEOTIDE SEQUENCE</scope>
    <source>
        <strain evidence="8">CGMCC 1.10859</strain>
    </source>
</reference>
<dbReference type="PANTHER" id="PTHR43467:SF1">
    <property type="entry name" value="PRECORRIN-6A SYNTHASE [DEACETYLATING]"/>
    <property type="match status" value="1"/>
</dbReference>
<dbReference type="InterPro" id="IPR035996">
    <property type="entry name" value="4pyrrol_Methylase_sf"/>
</dbReference>
<dbReference type="Gene3D" id="3.40.1010.10">
    <property type="entry name" value="Cobalt-precorrin-4 Transmethylase, Domain 1"/>
    <property type="match status" value="1"/>
</dbReference>
<dbReference type="RefSeq" id="WP_051646236.1">
    <property type="nucleotide sequence ID" value="NZ_BNAB01000008.1"/>
</dbReference>
<dbReference type="InterPro" id="IPR012797">
    <property type="entry name" value="CobF"/>
</dbReference>
<evidence type="ECO:0000256" key="3">
    <source>
        <dbReference type="ARBA" id="ARBA00022603"/>
    </source>
</evidence>
<dbReference type="GO" id="GO:0032259">
    <property type="term" value="P:methylation"/>
    <property type="evidence" value="ECO:0007669"/>
    <property type="project" value="UniProtKB-KW"/>
</dbReference>
<dbReference type="Proteomes" id="UP000199541">
    <property type="component" value="Unassembled WGS sequence"/>
</dbReference>
<dbReference type="EC" id="2.1.1.152" evidence="6"/>
<comment type="function">
    <text evidence="6">Catalyzes the methylation of C-1 in precorrin-5 and the subsequent extrusion of acetic acid from the resulting intermediate to form cobalt-precorrin-6A.</text>
</comment>
<keyword evidence="2" id="KW-0169">Cobalamin biosynthesis</keyword>
<dbReference type="GO" id="GO:0043819">
    <property type="term" value="F:precorrin-6A synthase (deacetylating) activity"/>
    <property type="evidence" value="ECO:0007669"/>
    <property type="project" value="UniProtKB-EC"/>
</dbReference>
<evidence type="ECO:0000313" key="8">
    <source>
        <dbReference type="EMBL" id="GHE02099.1"/>
    </source>
</evidence>
<evidence type="ECO:0000256" key="2">
    <source>
        <dbReference type="ARBA" id="ARBA00022573"/>
    </source>
</evidence>
<organism evidence="8 11">
    <name type="scientific">Allgaiera indica</name>
    <dbReference type="NCBI Taxonomy" id="765699"/>
    <lineage>
        <taxon>Bacteria</taxon>
        <taxon>Pseudomonadati</taxon>
        <taxon>Pseudomonadota</taxon>
        <taxon>Alphaproteobacteria</taxon>
        <taxon>Rhodobacterales</taxon>
        <taxon>Paracoccaceae</taxon>
        <taxon>Allgaiera</taxon>
    </lineage>
</organism>
<proteinExistence type="predicted"/>
<dbReference type="GO" id="GO:0009236">
    <property type="term" value="P:cobalamin biosynthetic process"/>
    <property type="evidence" value="ECO:0007669"/>
    <property type="project" value="UniProtKB-KW"/>
</dbReference>
<reference evidence="8" key="1">
    <citation type="journal article" date="2014" name="Int. J. Syst. Evol. Microbiol.">
        <title>Complete genome sequence of Corynebacterium casei LMG S-19264T (=DSM 44701T), isolated from a smear-ripened cheese.</title>
        <authorList>
            <consortium name="US DOE Joint Genome Institute (JGI-PGF)"/>
            <person name="Walter F."/>
            <person name="Albersmeier A."/>
            <person name="Kalinowski J."/>
            <person name="Ruckert C."/>
        </authorList>
    </citation>
    <scope>NUCLEOTIDE SEQUENCE</scope>
    <source>
        <strain evidence="8">CGMCC 1.10859</strain>
    </source>
</reference>
<evidence type="ECO:0000256" key="4">
    <source>
        <dbReference type="ARBA" id="ARBA00022679"/>
    </source>
</evidence>
<evidence type="ECO:0000313" key="11">
    <source>
        <dbReference type="Proteomes" id="UP000634647"/>
    </source>
</evidence>